<dbReference type="OrthoDB" id="26371at2759"/>
<keyword evidence="4" id="KW-1185">Reference proteome</keyword>
<dbReference type="GO" id="GO:0005096">
    <property type="term" value="F:GTPase activator activity"/>
    <property type="evidence" value="ECO:0007669"/>
    <property type="project" value="TreeGrafter"/>
</dbReference>
<evidence type="ECO:0000259" key="2">
    <source>
        <dbReference type="PROSITE" id="PS50086"/>
    </source>
</evidence>
<dbReference type="FunFam" id="1.10.8.270:FF:000037">
    <property type="entry name" value="TBC1 domain family member 22A"/>
    <property type="match status" value="1"/>
</dbReference>
<dbReference type="EMBL" id="LXJU01000011">
    <property type="protein sequence ID" value="OGE52215.1"/>
    <property type="molecule type" value="Genomic_DNA"/>
</dbReference>
<dbReference type="PANTHER" id="PTHR22957:SF26">
    <property type="entry name" value="LD44506P"/>
    <property type="match status" value="1"/>
</dbReference>
<feature type="domain" description="Rab-GAP TBC" evidence="2">
    <location>
        <begin position="169"/>
        <end position="410"/>
    </location>
</feature>
<dbReference type="PANTHER" id="PTHR22957">
    <property type="entry name" value="TBC1 DOMAIN FAMILY MEMBER GTPASE-ACTIVATING PROTEIN"/>
    <property type="match status" value="1"/>
</dbReference>
<protein>
    <recommendedName>
        <fullName evidence="2">Rab-GAP TBC domain-containing protein</fullName>
    </recommendedName>
</protein>
<feature type="compositionally biased region" description="Basic and acidic residues" evidence="1">
    <location>
        <begin position="76"/>
        <end position="88"/>
    </location>
</feature>
<feature type="compositionally biased region" description="Acidic residues" evidence="1">
    <location>
        <begin position="13"/>
        <end position="32"/>
    </location>
</feature>
<dbReference type="PROSITE" id="PS50086">
    <property type="entry name" value="TBC_RABGAP"/>
    <property type="match status" value="1"/>
</dbReference>
<dbReference type="FunFam" id="1.10.472.80:FF:000001">
    <property type="entry name" value="TBC1 domain family member 22B"/>
    <property type="match status" value="1"/>
</dbReference>
<reference evidence="3 4" key="1">
    <citation type="journal article" date="2016" name="Sci. Rep.">
        <title>Penicillium arizonense, a new, genome sequenced fungal species, reveals a high chemical diversity in secreted metabolites.</title>
        <authorList>
            <person name="Grijseels S."/>
            <person name="Nielsen J.C."/>
            <person name="Randelovic M."/>
            <person name="Nielsen J."/>
            <person name="Nielsen K.F."/>
            <person name="Workman M."/>
            <person name="Frisvad J.C."/>
        </authorList>
    </citation>
    <scope>NUCLEOTIDE SEQUENCE [LARGE SCALE GENOMIC DNA]</scope>
    <source>
        <strain evidence="3 4">CBS 141311</strain>
    </source>
</reference>
<dbReference type="Gene3D" id="1.10.8.270">
    <property type="entry name" value="putative rabgap domain of human tbc1 domain family member 14 like domains"/>
    <property type="match status" value="1"/>
</dbReference>
<dbReference type="SMART" id="SM00164">
    <property type="entry name" value="TBC"/>
    <property type="match status" value="1"/>
</dbReference>
<comment type="caution">
    <text evidence="3">The sequence shown here is derived from an EMBL/GenBank/DDBJ whole genome shotgun (WGS) entry which is preliminary data.</text>
</comment>
<feature type="region of interest" description="Disordered" evidence="1">
    <location>
        <begin position="1"/>
        <end position="60"/>
    </location>
</feature>
<dbReference type="STRING" id="1835702.A0A1F5LGE7"/>
<dbReference type="Pfam" id="PF00566">
    <property type="entry name" value="RabGAP-TBC"/>
    <property type="match status" value="1"/>
</dbReference>
<dbReference type="Proteomes" id="UP000177622">
    <property type="component" value="Unassembled WGS sequence"/>
</dbReference>
<evidence type="ECO:0000313" key="4">
    <source>
        <dbReference type="Proteomes" id="UP000177622"/>
    </source>
</evidence>
<dbReference type="AlphaFoldDB" id="A0A1F5LGE7"/>
<evidence type="ECO:0000256" key="1">
    <source>
        <dbReference type="SAM" id="MobiDB-lite"/>
    </source>
</evidence>
<dbReference type="Gene3D" id="1.10.10.750">
    <property type="entry name" value="Ypt/Rab-GAP domain of gyp1p, domain 1"/>
    <property type="match status" value="1"/>
</dbReference>
<sequence length="492" mass="56225">MTPGVDEWSRDPTEDDEDDDDEIVYDDDEDEFGLPSLASMRRKRSAQLKPDNLDTGGGTGGNLSTLGYGLASNNRSRADSADIAEERGAPMYPTARKGEGKILRPQYKDILQDPANALNLINHSPPPTNASPKERDIHSSRLTRINKFKRILQASTVSPTELRNLAWSGVPEEVRPMTWQLLLGYLPTNSERRISTLERKRKEYLDGVRQAFERGSGASSTKPPDSTKGRGRGLDEAVWHQISIDVPRTSPHIPLYGYEATQRSLERILYVWAIRHPASGYVQGINDLVTPFWQVFLGVYITDLNIEQGMDPGQLPRSVLDAVEADTFWCLTKLLDGIQDNYIYAQPGIHRQVRALRDLTMRIDSTLAKHLEQEGVEFMQFSFRWMNCLLMREMNIKNTIRMWDTYMAEEQGFSRFHLYVCAAFLVKWTDQLVKMDFQEVMMFLQALPTKDWTEKDIELLLSEAFIWQSLFQDSRAHLRPAGDVPPENGIFY</sequence>
<feature type="region of interest" description="Disordered" evidence="1">
    <location>
        <begin position="212"/>
        <end position="232"/>
    </location>
</feature>
<dbReference type="GO" id="GO:0005794">
    <property type="term" value="C:Golgi apparatus"/>
    <property type="evidence" value="ECO:0007669"/>
    <property type="project" value="TreeGrafter"/>
</dbReference>
<organism evidence="3 4">
    <name type="scientific">Penicillium arizonense</name>
    <dbReference type="NCBI Taxonomy" id="1835702"/>
    <lineage>
        <taxon>Eukaryota</taxon>
        <taxon>Fungi</taxon>
        <taxon>Dikarya</taxon>
        <taxon>Ascomycota</taxon>
        <taxon>Pezizomycotina</taxon>
        <taxon>Eurotiomycetes</taxon>
        <taxon>Eurotiomycetidae</taxon>
        <taxon>Eurotiales</taxon>
        <taxon>Aspergillaceae</taxon>
        <taxon>Penicillium</taxon>
    </lineage>
</organism>
<proteinExistence type="predicted"/>
<evidence type="ECO:0000313" key="3">
    <source>
        <dbReference type="EMBL" id="OGE52215.1"/>
    </source>
</evidence>
<accession>A0A1F5LGE7</accession>
<dbReference type="RefSeq" id="XP_022487657.1">
    <property type="nucleotide sequence ID" value="XM_022632599.1"/>
</dbReference>
<dbReference type="InterPro" id="IPR035969">
    <property type="entry name" value="Rab-GAP_TBC_sf"/>
</dbReference>
<dbReference type="Gene3D" id="1.10.472.80">
    <property type="entry name" value="Ypt/Rab-GAP domain of gyp1p, domain 3"/>
    <property type="match status" value="1"/>
</dbReference>
<dbReference type="GeneID" id="34577333"/>
<feature type="region of interest" description="Disordered" evidence="1">
    <location>
        <begin position="72"/>
        <end position="99"/>
    </location>
</feature>
<dbReference type="FunFam" id="1.10.10.750:FF:000007">
    <property type="entry name" value="TBC1 domain family member"/>
    <property type="match status" value="1"/>
</dbReference>
<dbReference type="SUPFAM" id="SSF47923">
    <property type="entry name" value="Ypt/Rab-GAP domain of gyp1p"/>
    <property type="match status" value="2"/>
</dbReference>
<gene>
    <name evidence="3" type="ORF">PENARI_c011G05445</name>
</gene>
<dbReference type="InterPro" id="IPR000195">
    <property type="entry name" value="Rab-GAP-TBC_dom"/>
</dbReference>
<name>A0A1F5LGE7_PENAI</name>